<evidence type="ECO:0000313" key="6">
    <source>
        <dbReference type="Proteomes" id="UP001610631"/>
    </source>
</evidence>
<evidence type="ECO:0000259" key="3">
    <source>
        <dbReference type="Pfam" id="PF20014"/>
    </source>
</evidence>
<proteinExistence type="predicted"/>
<gene>
    <name evidence="5" type="ORF">WDV06_02605</name>
</gene>
<feature type="region of interest" description="Disordered" evidence="1">
    <location>
        <begin position="710"/>
        <end position="732"/>
    </location>
</feature>
<comment type="caution">
    <text evidence="5">The sequence shown here is derived from an EMBL/GenBank/DDBJ whole genome shotgun (WGS) entry which is preliminary data.</text>
</comment>
<feature type="domain" description="GTPase-associated protein 1 N-terminal" evidence="2">
    <location>
        <begin position="9"/>
        <end position="109"/>
    </location>
</feature>
<dbReference type="Pfam" id="PF20014">
    <property type="entry name" value="GAP1-M"/>
    <property type="match status" value="1"/>
</dbReference>
<feature type="domain" description="GTPase-associated protein 1-like C-terminal" evidence="4">
    <location>
        <begin position="243"/>
        <end position="358"/>
    </location>
</feature>
<dbReference type="Pfam" id="PF20052">
    <property type="entry name" value="GAP1-C"/>
    <property type="match status" value="2"/>
</dbReference>
<dbReference type="Pfam" id="PF20013">
    <property type="entry name" value="GAP1-N2"/>
    <property type="match status" value="1"/>
</dbReference>
<keyword evidence="6" id="KW-1185">Reference proteome</keyword>
<protein>
    <submittedName>
        <fullName evidence="5">GTPase-associated protein 1-related protein</fullName>
    </submittedName>
</protein>
<evidence type="ECO:0000259" key="4">
    <source>
        <dbReference type="Pfam" id="PF20052"/>
    </source>
</evidence>
<feature type="compositionally biased region" description="Basic and acidic residues" evidence="1">
    <location>
        <begin position="710"/>
        <end position="721"/>
    </location>
</feature>
<sequence>MSLPQLHYEGGSGFTAVTPGVSAALLREAEPLLGYEPPPGGDRPEALSLNVLSDGSRLLARAVRTGAGFHAHAVHLPGEARGALPVTAWGSAGWRERTPADGPPPALDRIPPPGPYDREAMAGFVAARGPWLAAFFDDVRRAAEEPGAPRVVLVEADPADVARWVMLACGVLPHARGQGLGFTTYTRRPLSAPQRLVGVLPQDAGVLEGGGRRHRVYETARGPAPEAPRGPAALWARTAAAVWRAGRADVFAQVRRLPGEPYAAGPLAALALAAGVPLGSAARAAAAEWAAGHGDAPDGVRTHALPAALLPPGEDPSGATAPQRPTTTRNAKPNPEPHHTLTAKPEPEAQDTLTAKPDPQARDTLAPEPEPGARGALTAKPDPEAQDSLTTGPDPRAQDTLVPEPEPGARGALTAEPEPEAQDTLTAEPDPQARDTLAPEPEPGARGALTAEPEPEAPDTLTAEPGRGARGALTAKPEPGAPDALRTEPEPGARGVLGAEAGAELRAVLAGGGGEPDVPAGLLPSAAAPDAGAAGLLPQAARKLAWALLADPEGAYGEEVRAALAQLPALRALVLDRLDALAAGDPAAGARLFGRTGFRLGAAEALPHLRMCARGRPAGDRVVALDTLLREAGVSPYAEPLVLRTGMRLVWADEPPTPVEARLLLATTGAAVHRRAGTWDLLARAATEAPPADPYAPELASELLRHFGGELPPDLRDRLREGFGAPPPGTSG</sequence>
<dbReference type="InterPro" id="IPR049532">
    <property type="entry name" value="GAP1-like_C"/>
</dbReference>
<dbReference type="InterPro" id="IPR045402">
    <property type="entry name" value="GAP1-N2"/>
</dbReference>
<organism evidence="5 6">
    <name type="scientific">Streptomyces racemochromogenes</name>
    <dbReference type="NCBI Taxonomy" id="67353"/>
    <lineage>
        <taxon>Bacteria</taxon>
        <taxon>Bacillati</taxon>
        <taxon>Actinomycetota</taxon>
        <taxon>Actinomycetes</taxon>
        <taxon>Kitasatosporales</taxon>
        <taxon>Streptomycetaceae</taxon>
        <taxon>Streptomyces</taxon>
    </lineage>
</organism>
<name>A0ABW7P7D3_9ACTN</name>
<dbReference type="EMBL" id="JBBDHD010000004">
    <property type="protein sequence ID" value="MFH7593981.1"/>
    <property type="molecule type" value="Genomic_DNA"/>
</dbReference>
<dbReference type="Proteomes" id="UP001610631">
    <property type="component" value="Unassembled WGS sequence"/>
</dbReference>
<accession>A0ABW7P7D3</accession>
<evidence type="ECO:0000256" key="1">
    <source>
        <dbReference type="SAM" id="MobiDB-lite"/>
    </source>
</evidence>
<feature type="region of interest" description="Disordered" evidence="1">
    <location>
        <begin position="306"/>
        <end position="495"/>
    </location>
</feature>
<reference evidence="5 6" key="1">
    <citation type="submission" date="2024-03" db="EMBL/GenBank/DDBJ databases">
        <title>Whole genome sequencing of Streptomyces racemochromogenes, to identify antimicrobial biosynthetic gene clusters.</title>
        <authorList>
            <person name="Suryawanshi P."/>
            <person name="Krishnaraj P.U."/>
            <person name="Arun Y.P."/>
            <person name="Suryawanshi M.P."/>
            <person name="Rakshit O."/>
        </authorList>
    </citation>
    <scope>NUCLEOTIDE SEQUENCE [LARGE SCALE GENOMIC DNA]</scope>
    <source>
        <strain evidence="5 6">AUDT626</strain>
    </source>
</reference>
<feature type="domain" description="GTPase-associated protein 1 middle" evidence="3">
    <location>
        <begin position="123"/>
        <end position="205"/>
    </location>
</feature>
<dbReference type="RefSeq" id="WP_395507932.1">
    <property type="nucleotide sequence ID" value="NZ_JBBDHD010000004.1"/>
</dbReference>
<dbReference type="InterPro" id="IPR045401">
    <property type="entry name" value="GAP1-M"/>
</dbReference>
<feature type="domain" description="GTPase-associated protein 1-like C-terminal" evidence="4">
    <location>
        <begin position="449"/>
        <end position="719"/>
    </location>
</feature>
<evidence type="ECO:0000259" key="2">
    <source>
        <dbReference type="Pfam" id="PF20013"/>
    </source>
</evidence>
<evidence type="ECO:0000313" key="5">
    <source>
        <dbReference type="EMBL" id="MFH7593981.1"/>
    </source>
</evidence>